<dbReference type="RefSeq" id="WP_066471104.1">
    <property type="nucleotide sequence ID" value="NZ_BCNT01000001.1"/>
</dbReference>
<comment type="caution">
    <text evidence="1">The sequence shown here is derived from an EMBL/GenBank/DDBJ whole genome shotgun (WGS) entry which is preliminary data.</text>
</comment>
<evidence type="ECO:0000313" key="2">
    <source>
        <dbReference type="Proteomes" id="UP001597463"/>
    </source>
</evidence>
<sequence>MLYKYTVFLRGDEMQESTNGCLGRITGVEIAVAGKTLPPADTVAGPIEVEVDALMMGRVRLRFERRNYTQRKVRQQYFWCPTYAEVIGKLDASSVKDEFLARWLRWSEDRADQGDMPTFDTAVRMFHAQLLADCPAKLHALSPDPIGMLKRWIAEDALP</sequence>
<accession>A0ABW5US22</accession>
<proteinExistence type="predicted"/>
<gene>
    <name evidence="1" type="ORF">ACFSW6_20215</name>
</gene>
<organism evidence="1 2">
    <name type="scientific">Comamonas terrae</name>
    <dbReference type="NCBI Taxonomy" id="673548"/>
    <lineage>
        <taxon>Bacteria</taxon>
        <taxon>Pseudomonadati</taxon>
        <taxon>Pseudomonadota</taxon>
        <taxon>Betaproteobacteria</taxon>
        <taxon>Burkholderiales</taxon>
        <taxon>Comamonadaceae</taxon>
        <taxon>Comamonas</taxon>
    </lineage>
</organism>
<evidence type="ECO:0000313" key="1">
    <source>
        <dbReference type="EMBL" id="MFD2756406.1"/>
    </source>
</evidence>
<reference evidence="2" key="1">
    <citation type="journal article" date="2019" name="Int. J. Syst. Evol. Microbiol.">
        <title>The Global Catalogue of Microorganisms (GCM) 10K type strain sequencing project: providing services to taxonomists for standard genome sequencing and annotation.</title>
        <authorList>
            <consortium name="The Broad Institute Genomics Platform"/>
            <consortium name="The Broad Institute Genome Sequencing Center for Infectious Disease"/>
            <person name="Wu L."/>
            <person name="Ma J."/>
        </authorList>
    </citation>
    <scope>NUCLEOTIDE SEQUENCE [LARGE SCALE GENOMIC DNA]</scope>
    <source>
        <strain evidence="2">TISTR 1906</strain>
    </source>
</reference>
<dbReference type="Proteomes" id="UP001597463">
    <property type="component" value="Unassembled WGS sequence"/>
</dbReference>
<keyword evidence="2" id="KW-1185">Reference proteome</keyword>
<name>A0ABW5US22_9BURK</name>
<dbReference type="EMBL" id="JBHUMV010000011">
    <property type="protein sequence ID" value="MFD2756406.1"/>
    <property type="molecule type" value="Genomic_DNA"/>
</dbReference>
<protein>
    <submittedName>
        <fullName evidence="1">Uncharacterized protein</fullName>
    </submittedName>
</protein>